<dbReference type="KEGG" id="daa:AKL17_0660"/>
<dbReference type="FunFam" id="3.40.605.10:FF:000033">
    <property type="entry name" value="NAD-dependent succinate-semialdehyde dehydrogenase"/>
    <property type="match status" value="1"/>
</dbReference>
<keyword evidence="5" id="KW-1185">Reference proteome</keyword>
<dbReference type="InterPro" id="IPR050740">
    <property type="entry name" value="Aldehyde_DH_Superfamily"/>
</dbReference>
<evidence type="ECO:0000256" key="1">
    <source>
        <dbReference type="ARBA" id="ARBA00009986"/>
    </source>
</evidence>
<dbReference type="GO" id="GO:0016620">
    <property type="term" value="F:oxidoreductase activity, acting on the aldehyde or oxo group of donors, NAD or NADP as acceptor"/>
    <property type="evidence" value="ECO:0007669"/>
    <property type="project" value="InterPro"/>
</dbReference>
<dbReference type="SUPFAM" id="SSF53720">
    <property type="entry name" value="ALDH-like"/>
    <property type="match status" value="1"/>
</dbReference>
<dbReference type="AlphaFoldDB" id="A0A159Z1T3"/>
<name>A0A159Z1T3_9RHOB</name>
<dbReference type="PANTHER" id="PTHR43353">
    <property type="entry name" value="SUCCINATE-SEMIALDEHYDE DEHYDROGENASE, MITOCHONDRIAL"/>
    <property type="match status" value="1"/>
</dbReference>
<reference evidence="4 5" key="1">
    <citation type="submission" date="2015-09" db="EMBL/GenBank/DDBJ databases">
        <title>Complete genome sequence of Defluviimonas alba cai42t isolated from an oilfield in Xinjiang.</title>
        <authorList>
            <person name="Geng S."/>
            <person name="Pan X."/>
            <person name="Wu X."/>
        </authorList>
    </citation>
    <scope>NUCLEOTIDE SEQUENCE [LARGE SCALE GENOMIC DNA]</scope>
    <source>
        <strain evidence="5">cai42</strain>
    </source>
</reference>
<dbReference type="CDD" id="cd07103">
    <property type="entry name" value="ALDH_F5_SSADH_GabD"/>
    <property type="match status" value="1"/>
</dbReference>
<evidence type="ECO:0000313" key="4">
    <source>
        <dbReference type="EMBL" id="AMY67920.1"/>
    </source>
</evidence>
<evidence type="ECO:0000256" key="2">
    <source>
        <dbReference type="ARBA" id="ARBA00023002"/>
    </source>
</evidence>
<sequence>MTDLLFIDGQWTAGSGTRRGDVFNPATGGVIGSVPFAEAVDLDRALAAAGRAFPGWAATSAHDRAILLKKSANIARDNAEEMAQAISREQGKPLSEARMEAGGAGDHIDWYAEEARRSYGRIIPSRAPQVMQSVILEPVGPVAAFSPWNFPVGQLVRKIAGALAAGCTIIAKGPEETPTCIALLVRCFEEAGIPAGVVNLVFGVPAEISAHLIPSPVIRKVSFTGSVPVGRHLGAMAATHLKRTTMELGGHAPFIVFDDADAETVSSLGVGLKFRNAGQVCASPTRFLVQEALFDGFLARFAQKAEALTLGAAEEPGVQMGPLAHARRLQAMQDYVADAVAQGARLVTGGARHGNEGWFFQPTVLADVPLSARIMTEEPFGPIAVVNRFATVEEAIGEANRLPYGLAAFGFSNRIERTHAMVRWVETGMLSINHFGLAAPETPFGGIKDSGHGSEGGSEGIMAYLTPKFVSQRNG</sequence>
<dbReference type="Gene3D" id="3.40.605.10">
    <property type="entry name" value="Aldehyde Dehydrogenase, Chain A, domain 1"/>
    <property type="match status" value="1"/>
</dbReference>
<dbReference type="InterPro" id="IPR015590">
    <property type="entry name" value="Aldehyde_DH_dom"/>
</dbReference>
<accession>A0A159Z1T3</accession>
<dbReference type="OrthoDB" id="9812625at2"/>
<evidence type="ECO:0000259" key="3">
    <source>
        <dbReference type="Pfam" id="PF00171"/>
    </source>
</evidence>
<protein>
    <submittedName>
        <fullName evidence="4">NAD-dependent aldehyde dehydrogenase</fullName>
    </submittedName>
</protein>
<comment type="similarity">
    <text evidence="1">Belongs to the aldehyde dehydrogenase family.</text>
</comment>
<dbReference type="InterPro" id="IPR016163">
    <property type="entry name" value="Ald_DH_C"/>
</dbReference>
<proteinExistence type="inferred from homology"/>
<dbReference type="InterPro" id="IPR016162">
    <property type="entry name" value="Ald_DH_N"/>
</dbReference>
<keyword evidence="2" id="KW-0560">Oxidoreductase</keyword>
<dbReference type="Gene3D" id="3.40.309.10">
    <property type="entry name" value="Aldehyde Dehydrogenase, Chain A, domain 2"/>
    <property type="match status" value="1"/>
</dbReference>
<feature type="domain" description="Aldehyde dehydrogenase" evidence="3">
    <location>
        <begin position="11"/>
        <end position="470"/>
    </location>
</feature>
<dbReference type="PATRIC" id="fig|1335048.3.peg.685"/>
<dbReference type="InterPro" id="IPR016161">
    <property type="entry name" value="Ald_DH/histidinol_DH"/>
</dbReference>
<dbReference type="PANTHER" id="PTHR43353:SF5">
    <property type="entry name" value="SUCCINATE-SEMIALDEHYDE DEHYDROGENASE, MITOCHONDRIAL"/>
    <property type="match status" value="1"/>
</dbReference>
<evidence type="ECO:0000313" key="5">
    <source>
        <dbReference type="Proteomes" id="UP000076128"/>
    </source>
</evidence>
<dbReference type="Pfam" id="PF00171">
    <property type="entry name" value="Aldedh"/>
    <property type="match status" value="1"/>
</dbReference>
<dbReference type="STRING" id="1335048.AKL17_0660"/>
<gene>
    <name evidence="4" type="ORF">AKL17_0660</name>
</gene>
<dbReference type="EMBL" id="CP012661">
    <property type="protein sequence ID" value="AMY67920.1"/>
    <property type="molecule type" value="Genomic_DNA"/>
</dbReference>
<organism evidence="4 5">
    <name type="scientific">Frigidibacter mobilis</name>
    <dbReference type="NCBI Taxonomy" id="1335048"/>
    <lineage>
        <taxon>Bacteria</taxon>
        <taxon>Pseudomonadati</taxon>
        <taxon>Pseudomonadota</taxon>
        <taxon>Alphaproteobacteria</taxon>
        <taxon>Rhodobacterales</taxon>
        <taxon>Paracoccaceae</taxon>
        <taxon>Frigidibacter</taxon>
    </lineage>
</organism>
<dbReference type="Proteomes" id="UP000076128">
    <property type="component" value="Chromosome"/>
</dbReference>
<dbReference type="RefSeq" id="WP_066809701.1">
    <property type="nucleotide sequence ID" value="NZ_CP012661.1"/>
</dbReference>